<dbReference type="PANTHER" id="PTHR43313:SF36">
    <property type="entry name" value="D-BETA-HYDROXYBUTYRATE DEHYDROGENASE, MITOCHONDRIAL"/>
    <property type="match status" value="1"/>
</dbReference>
<protein>
    <submittedName>
        <fullName evidence="3">Uncharacterized protein</fullName>
    </submittedName>
</protein>
<dbReference type="Proteomes" id="UP000821853">
    <property type="component" value="Chromosome 8"/>
</dbReference>
<sequence>MQYALIVCLALLYPVWELFARVPVLAEAATFVGTCTVTVVASYWLAVFIWSRALRRVVDTDKKAVLVTGCDTGFGYLAAKRFADDGFAVFAACLNASSDGAKELTKRHNVRVVPLDITKDDQVQRALTQVKDGLGSNELWAVVANAGVTGLGLVEWNSMERIKNIFEVNVFGHMRVAKAFLPLLKTSRGRLVIVTSGLCTQTHCYQTRGKISSRKKERRHWAKFTGNFFYFITRDNPMEVVDQMSLAVRDQWPRTCYRSMALTDKFYLLFAKSCMAIP</sequence>
<feature type="chain" id="PRO_5039933214" evidence="2">
    <location>
        <begin position="21"/>
        <end position="278"/>
    </location>
</feature>
<name>A0A9J6GZZ6_HAELO</name>
<dbReference type="Pfam" id="PF00106">
    <property type="entry name" value="adh_short"/>
    <property type="match status" value="1"/>
</dbReference>
<dbReference type="GO" id="GO:0016491">
    <property type="term" value="F:oxidoreductase activity"/>
    <property type="evidence" value="ECO:0007669"/>
    <property type="project" value="TreeGrafter"/>
</dbReference>
<dbReference type="InterPro" id="IPR002347">
    <property type="entry name" value="SDR_fam"/>
</dbReference>
<gene>
    <name evidence="3" type="ORF">HPB48_023020</name>
</gene>
<keyword evidence="1" id="KW-0812">Transmembrane</keyword>
<feature type="transmembrane region" description="Helical" evidence="1">
    <location>
        <begin position="30"/>
        <end position="50"/>
    </location>
</feature>
<dbReference type="PANTHER" id="PTHR43313">
    <property type="entry name" value="SHORT-CHAIN DEHYDROGENASE/REDUCTASE FAMILY 9C"/>
    <property type="match status" value="1"/>
</dbReference>
<dbReference type="AlphaFoldDB" id="A0A9J6GZZ6"/>
<dbReference type="InterPro" id="IPR036291">
    <property type="entry name" value="NAD(P)-bd_dom_sf"/>
</dbReference>
<dbReference type="OrthoDB" id="294295at2759"/>
<reference evidence="3 4" key="1">
    <citation type="journal article" date="2020" name="Cell">
        <title>Large-Scale Comparative Analyses of Tick Genomes Elucidate Their Genetic Diversity and Vector Capacities.</title>
        <authorList>
            <consortium name="Tick Genome and Microbiome Consortium (TIGMIC)"/>
            <person name="Jia N."/>
            <person name="Wang J."/>
            <person name="Shi W."/>
            <person name="Du L."/>
            <person name="Sun Y."/>
            <person name="Zhan W."/>
            <person name="Jiang J.F."/>
            <person name="Wang Q."/>
            <person name="Zhang B."/>
            <person name="Ji P."/>
            <person name="Bell-Sakyi L."/>
            <person name="Cui X.M."/>
            <person name="Yuan T.T."/>
            <person name="Jiang B.G."/>
            <person name="Yang W.F."/>
            <person name="Lam T.T."/>
            <person name="Chang Q.C."/>
            <person name="Ding S.J."/>
            <person name="Wang X.J."/>
            <person name="Zhu J.G."/>
            <person name="Ruan X.D."/>
            <person name="Zhao L."/>
            <person name="Wei J.T."/>
            <person name="Ye R.Z."/>
            <person name="Que T.C."/>
            <person name="Du C.H."/>
            <person name="Zhou Y.H."/>
            <person name="Cheng J.X."/>
            <person name="Dai P.F."/>
            <person name="Guo W.B."/>
            <person name="Han X.H."/>
            <person name="Huang E.J."/>
            <person name="Li L.F."/>
            <person name="Wei W."/>
            <person name="Gao Y.C."/>
            <person name="Liu J.Z."/>
            <person name="Shao H.Z."/>
            <person name="Wang X."/>
            <person name="Wang C.C."/>
            <person name="Yang T.C."/>
            <person name="Huo Q.B."/>
            <person name="Li W."/>
            <person name="Chen H.Y."/>
            <person name="Chen S.E."/>
            <person name="Zhou L.G."/>
            <person name="Ni X.B."/>
            <person name="Tian J.H."/>
            <person name="Sheng Y."/>
            <person name="Liu T."/>
            <person name="Pan Y.S."/>
            <person name="Xia L.Y."/>
            <person name="Li J."/>
            <person name="Zhao F."/>
            <person name="Cao W.C."/>
        </authorList>
    </citation>
    <scope>NUCLEOTIDE SEQUENCE [LARGE SCALE GENOMIC DNA]</scope>
    <source>
        <strain evidence="3">HaeL-2018</strain>
    </source>
</reference>
<proteinExistence type="predicted"/>
<evidence type="ECO:0000256" key="2">
    <source>
        <dbReference type="SAM" id="SignalP"/>
    </source>
</evidence>
<dbReference type="EMBL" id="JABSTR010000010">
    <property type="protein sequence ID" value="KAH9380036.1"/>
    <property type="molecule type" value="Genomic_DNA"/>
</dbReference>
<dbReference type="VEuPathDB" id="VectorBase:HLOH_047489"/>
<keyword evidence="2" id="KW-0732">Signal</keyword>
<evidence type="ECO:0000313" key="3">
    <source>
        <dbReference type="EMBL" id="KAH9380036.1"/>
    </source>
</evidence>
<comment type="caution">
    <text evidence="3">The sequence shown here is derived from an EMBL/GenBank/DDBJ whole genome shotgun (WGS) entry which is preliminary data.</text>
</comment>
<dbReference type="GO" id="GO:0008202">
    <property type="term" value="P:steroid metabolic process"/>
    <property type="evidence" value="ECO:0007669"/>
    <property type="project" value="TreeGrafter"/>
</dbReference>
<feature type="signal peptide" evidence="2">
    <location>
        <begin position="1"/>
        <end position="20"/>
    </location>
</feature>
<keyword evidence="1" id="KW-0472">Membrane</keyword>
<evidence type="ECO:0000313" key="4">
    <source>
        <dbReference type="Proteomes" id="UP000821853"/>
    </source>
</evidence>
<accession>A0A9J6GZZ6</accession>
<keyword evidence="1" id="KW-1133">Transmembrane helix</keyword>
<evidence type="ECO:0000256" key="1">
    <source>
        <dbReference type="SAM" id="Phobius"/>
    </source>
</evidence>
<keyword evidence="4" id="KW-1185">Reference proteome</keyword>
<dbReference type="SUPFAM" id="SSF51735">
    <property type="entry name" value="NAD(P)-binding Rossmann-fold domains"/>
    <property type="match status" value="1"/>
</dbReference>
<organism evidence="3 4">
    <name type="scientific">Haemaphysalis longicornis</name>
    <name type="common">Bush tick</name>
    <dbReference type="NCBI Taxonomy" id="44386"/>
    <lineage>
        <taxon>Eukaryota</taxon>
        <taxon>Metazoa</taxon>
        <taxon>Ecdysozoa</taxon>
        <taxon>Arthropoda</taxon>
        <taxon>Chelicerata</taxon>
        <taxon>Arachnida</taxon>
        <taxon>Acari</taxon>
        <taxon>Parasitiformes</taxon>
        <taxon>Ixodida</taxon>
        <taxon>Ixodoidea</taxon>
        <taxon>Ixodidae</taxon>
        <taxon>Haemaphysalinae</taxon>
        <taxon>Haemaphysalis</taxon>
    </lineage>
</organism>
<dbReference type="Gene3D" id="3.40.50.720">
    <property type="entry name" value="NAD(P)-binding Rossmann-like Domain"/>
    <property type="match status" value="1"/>
</dbReference>